<dbReference type="GO" id="GO:0006313">
    <property type="term" value="P:DNA transposition"/>
    <property type="evidence" value="ECO:0007669"/>
    <property type="project" value="InterPro"/>
</dbReference>
<protein>
    <submittedName>
        <fullName evidence="3">IS5 family transposase</fullName>
    </submittedName>
</protein>
<dbReference type="Pfam" id="PF01609">
    <property type="entry name" value="DDE_Tnp_1"/>
    <property type="match status" value="1"/>
</dbReference>
<name>A0A418NPL7_9SPHN</name>
<dbReference type="NCBIfam" id="NF033580">
    <property type="entry name" value="transpos_IS5_3"/>
    <property type="match status" value="1"/>
</dbReference>
<dbReference type="GO" id="GO:0004803">
    <property type="term" value="F:transposase activity"/>
    <property type="evidence" value="ECO:0007669"/>
    <property type="project" value="InterPro"/>
</dbReference>
<feature type="domain" description="Insertion element IS402-like" evidence="2">
    <location>
        <begin position="8"/>
        <end position="79"/>
    </location>
</feature>
<evidence type="ECO:0000259" key="2">
    <source>
        <dbReference type="Pfam" id="PF13340"/>
    </source>
</evidence>
<dbReference type="OrthoDB" id="9798237at2"/>
<gene>
    <name evidence="3" type="ORF">D2V07_14530</name>
</gene>
<reference evidence="3 4" key="1">
    <citation type="submission" date="2018-08" db="EMBL/GenBank/DDBJ databases">
        <title>Erythrobacter zhengii sp.nov., a bacterium isolated from deep-sea sediment.</title>
        <authorList>
            <person name="Fang C."/>
            <person name="Wu Y.-H."/>
            <person name="Sun C."/>
            <person name="Wang H."/>
            <person name="Cheng H."/>
            <person name="Meng F.-X."/>
            <person name="Wang C.-S."/>
            <person name="Xu X.-W."/>
        </authorList>
    </citation>
    <scope>NUCLEOTIDE SEQUENCE [LARGE SCALE GENOMIC DNA]</scope>
    <source>
        <strain evidence="3 4">V18</strain>
    </source>
</reference>
<dbReference type="PANTHER" id="PTHR30007">
    <property type="entry name" value="PHP DOMAIN PROTEIN"/>
    <property type="match status" value="1"/>
</dbReference>
<sequence>MADFFWFSDEQWARIEPLLPQDTRGMPRVDDRRVLSGIVHALKSGGRWGDCPEHVYGPKKTLYNRFRRWAERGVWERIFAQLAGVDGVPERLFIDSSCIKVHRTAGGAKGGPLAHGIGITKGGRNTKLHAVCDEKGRPHVLLLTPGNTHDAKVAMLAINAVPPSDYLVADKGYDSNALRSWLIERGTTPVIPSKSNRKVQIEHDRQIYRQRNVVERMFCRFKDWRRVATRFDRNIKTFMATIAIAAFVTWWL</sequence>
<accession>A0A418NPL7</accession>
<feature type="domain" description="Transposase IS4-like" evidence="1">
    <location>
        <begin position="89"/>
        <end position="246"/>
    </location>
</feature>
<evidence type="ECO:0000313" key="4">
    <source>
        <dbReference type="Proteomes" id="UP000286576"/>
    </source>
</evidence>
<evidence type="ECO:0000313" key="3">
    <source>
        <dbReference type="EMBL" id="RIV84224.1"/>
    </source>
</evidence>
<dbReference type="PANTHER" id="PTHR30007:SF1">
    <property type="entry name" value="BLR1914 PROTEIN"/>
    <property type="match status" value="1"/>
</dbReference>
<organism evidence="3 4">
    <name type="scientific">Aurantiacibacter zhengii</name>
    <dbReference type="NCBI Taxonomy" id="2307003"/>
    <lineage>
        <taxon>Bacteria</taxon>
        <taxon>Pseudomonadati</taxon>
        <taxon>Pseudomonadota</taxon>
        <taxon>Alphaproteobacteria</taxon>
        <taxon>Sphingomonadales</taxon>
        <taxon>Erythrobacteraceae</taxon>
        <taxon>Aurantiacibacter</taxon>
    </lineage>
</organism>
<dbReference type="AlphaFoldDB" id="A0A418NPL7"/>
<dbReference type="RefSeq" id="WP_119587677.1">
    <property type="nucleotide sequence ID" value="NZ_CAWODQ010000027.1"/>
</dbReference>
<proteinExistence type="predicted"/>
<dbReference type="Pfam" id="PF13340">
    <property type="entry name" value="DUF4096"/>
    <property type="match status" value="1"/>
</dbReference>
<dbReference type="InterPro" id="IPR002559">
    <property type="entry name" value="Transposase_11"/>
</dbReference>
<dbReference type="GO" id="GO:0003677">
    <property type="term" value="F:DNA binding"/>
    <property type="evidence" value="ECO:0007669"/>
    <property type="project" value="InterPro"/>
</dbReference>
<comment type="caution">
    <text evidence="3">The sequence shown here is derived from an EMBL/GenBank/DDBJ whole genome shotgun (WGS) entry which is preliminary data.</text>
</comment>
<dbReference type="Proteomes" id="UP000286576">
    <property type="component" value="Unassembled WGS sequence"/>
</dbReference>
<dbReference type="InterPro" id="IPR025161">
    <property type="entry name" value="IS402-like_dom"/>
</dbReference>
<dbReference type="InterPro" id="IPR012337">
    <property type="entry name" value="RNaseH-like_sf"/>
</dbReference>
<dbReference type="SUPFAM" id="SSF53098">
    <property type="entry name" value="Ribonuclease H-like"/>
    <property type="match status" value="1"/>
</dbReference>
<evidence type="ECO:0000259" key="1">
    <source>
        <dbReference type="Pfam" id="PF01609"/>
    </source>
</evidence>
<keyword evidence="4" id="KW-1185">Reference proteome</keyword>
<dbReference type="EMBL" id="QXFL01000007">
    <property type="protein sequence ID" value="RIV84224.1"/>
    <property type="molecule type" value="Genomic_DNA"/>
</dbReference>